<evidence type="ECO:0008006" key="4">
    <source>
        <dbReference type="Google" id="ProtNLM"/>
    </source>
</evidence>
<dbReference type="EMBL" id="JAZGJU010000010">
    <property type="protein sequence ID" value="MEE6127116.1"/>
    <property type="molecule type" value="Genomic_DNA"/>
</dbReference>
<accession>A0ABU7QX28</accession>
<name>A0ABU7QX28_9FLAO</name>
<gene>
    <name evidence="2" type="ORF">V2E39_06920</name>
</gene>
<reference evidence="2 3" key="1">
    <citation type="submission" date="2024-01" db="EMBL/GenBank/DDBJ databases">
        <title>Whole genome of Chryseobacterium arthrosphaerae NNCa 2741.</title>
        <authorList>
            <person name="Boriskina E.V."/>
            <person name="Gordinskaya N.A."/>
            <person name="Kropotov V.S."/>
            <person name="Alekseeva A.E."/>
            <person name="Makhova M.A."/>
            <person name="Kryazhev D.V."/>
            <person name="Shkurkina I.S."/>
        </authorList>
    </citation>
    <scope>NUCLEOTIDE SEQUENCE [LARGE SCALE GENOMIC DNA]</scope>
    <source>
        <strain evidence="2 3">NNCa 2741</strain>
    </source>
</reference>
<keyword evidence="3" id="KW-1185">Reference proteome</keyword>
<proteinExistence type="predicted"/>
<dbReference type="RefSeq" id="WP_330937308.1">
    <property type="nucleotide sequence ID" value="NZ_JAZGJU010000010.1"/>
</dbReference>
<sequence length="1371" mass="155320">MENKTTGAPVENTPSQTLFRFVSLRSPELSDDTKQDKRFITVPDELKSDNAFYVPVVNGIGPKDKLLKARATNYASNADCISNELNSQNNLKEFKITYNAYYTFGAWLAKNKNTCTYEEVIEKRAILINPNAAPERPRLIDLWNNLIYQTVTQKDFYIKEVVMQQLLVQHVISVSNEEEMKASLGARVVLPKELMLDNESLQISIPTSKMAAVGSKETYPTEEMKKQQLISTAKIKLQKYEALKKNLSAIERVYKAEYQSAYKEAEVPYKREVAAIIEQYNTEIAGNRDKYCQIRNSEIKYDPADPCQQIPKIPDPVFPKFDFQFRPEIEAEQLLGELKSDNVDALFDILGHDFQANTLKERAVSPGISDLENLLEGRNSFSEINSLLTQAIEKAHNTVVENTEPDNETYTSIGGILVPVAKWVAVPFTYQVCAKFIYKGYSFDMALTVPDSSWEVDHISYTLIPGNGTASITSDYHVKSRSGNTIFLNDLCMPGLDFYTIQNAELNTTVVFTNGNKANIYTHGLQARSCVSDKFLLEVEMGEPEVTDEENTFIPSGFGFKQIGIADYLKVEQSTHAYVEGEVAHIENIMAREYREKSTRRLRRSENTSTKSSDTEREQLSDTTTANRFEMQNEISRMMQESNDFAGFANANYNGGGTFSMSVGANYANHRSKDESTRQAVSQAQDITARAMDRIVTKVHEERIEKIIDEFEENNSHGLDNRKGDKHVVGVYRWVDKLMKNQIYNYGKRMMFEFMIPEPAKLHLLGMAKSKFVKPEDPRTSAVMPMKDFSALENDMVFKYWTGKYNVEIEDDFAAVKNIGYSFSEKVGNNVSANNESAFGRFAGVYNKDFKVPENYMAIHISGDVKIRGGSWLGSHSFAPGGILSINNQKIIQGTEGQFATNGSYATLFNLSLDNVEENVGLTLNTWDINGVSGSVLLTCALTPSYKLQRQQKMFKAIIDAYEVALFEYNNMVSEEKNKAVAIKDSNPNFYRKIENTILRKNCISYMADRAVNSTHGYGLSGLTQGSAFTDYETKLSKDLDKYTAFVKFMEQAFEWENLSYYLYPYYWGNKENWEMLYQSENTDPLFGAFLQSGMARVVATVRPGFEDAVQFYMATGKIWNGGEVPVIGDELYLSIVDEMKQPKGVKQGKAWITRLPTTLNILQAESIGLKVAHALPFTTENPDDFEIPGEVITEDKFNFEKNDSVLGGSTSGEKWIQLSFNGMDKTTNFDMTIGDLNHQIDYPRVYKCMDKTIQIDRDASWKDDDSILKYYNTLADEVSKIDGIQAFPSGVIGLIFRIDVNKVKNFKFEKPMYETSFDILEFVTDAKSYLRVYTPDLSIYSNYGKVLDKEGTKLNPQDFGVQIPLSRFLI</sequence>
<protein>
    <recommendedName>
        <fullName evidence="4">Baseplate protein J-like domain-containing protein</fullName>
    </recommendedName>
</protein>
<evidence type="ECO:0000256" key="1">
    <source>
        <dbReference type="SAM" id="MobiDB-lite"/>
    </source>
</evidence>
<comment type="caution">
    <text evidence="2">The sequence shown here is derived from an EMBL/GenBank/DDBJ whole genome shotgun (WGS) entry which is preliminary data.</text>
</comment>
<evidence type="ECO:0000313" key="3">
    <source>
        <dbReference type="Proteomes" id="UP001350005"/>
    </source>
</evidence>
<feature type="region of interest" description="Disordered" evidence="1">
    <location>
        <begin position="595"/>
        <end position="626"/>
    </location>
</feature>
<organism evidence="2 3">
    <name type="scientific">Chryseobacterium arthrosphaerae</name>
    <dbReference type="NCBI Taxonomy" id="651561"/>
    <lineage>
        <taxon>Bacteria</taxon>
        <taxon>Pseudomonadati</taxon>
        <taxon>Bacteroidota</taxon>
        <taxon>Flavobacteriia</taxon>
        <taxon>Flavobacteriales</taxon>
        <taxon>Weeksellaceae</taxon>
        <taxon>Chryseobacterium group</taxon>
        <taxon>Chryseobacterium</taxon>
    </lineage>
</organism>
<evidence type="ECO:0000313" key="2">
    <source>
        <dbReference type="EMBL" id="MEE6127116.1"/>
    </source>
</evidence>
<dbReference type="Proteomes" id="UP001350005">
    <property type="component" value="Unassembled WGS sequence"/>
</dbReference>